<dbReference type="GO" id="GO:0043590">
    <property type="term" value="C:bacterial nucleoid"/>
    <property type="evidence" value="ECO:0007669"/>
    <property type="project" value="TreeGrafter"/>
</dbReference>
<organism evidence="9 10">
    <name type="scientific">Rickettsia massiliae (strain Mtu5)</name>
    <dbReference type="NCBI Taxonomy" id="416276"/>
    <lineage>
        <taxon>Bacteria</taxon>
        <taxon>Pseudomonadati</taxon>
        <taxon>Pseudomonadota</taxon>
        <taxon>Alphaproteobacteria</taxon>
        <taxon>Rickettsiales</taxon>
        <taxon>Rickettsiaceae</taxon>
        <taxon>Rickettsieae</taxon>
        <taxon>Rickettsia</taxon>
        <taxon>spotted fever group</taxon>
    </lineage>
</organism>
<evidence type="ECO:0000256" key="3">
    <source>
        <dbReference type="ARBA" id="ARBA00022763"/>
    </source>
</evidence>
<dbReference type="EMBL" id="CP000683">
    <property type="protein sequence ID" value="ABV84956.1"/>
    <property type="molecule type" value="Genomic_DNA"/>
</dbReference>
<name>A8F220_RICM5</name>
<evidence type="ECO:0000313" key="10">
    <source>
        <dbReference type="Proteomes" id="UP000001311"/>
    </source>
</evidence>
<dbReference type="Gene3D" id="1.20.1440.120">
    <property type="entry name" value="Recombination protein O, C-terminal domain"/>
    <property type="match status" value="1"/>
</dbReference>
<comment type="similarity">
    <text evidence="1 7">Belongs to the RecO family.</text>
</comment>
<evidence type="ECO:0000259" key="8">
    <source>
        <dbReference type="Pfam" id="PF11967"/>
    </source>
</evidence>
<keyword evidence="10" id="KW-1185">Reference proteome</keyword>
<sequence length="274" mass="32081">MDCFVNYSVIFLAMTDKPIHATKPTFPRNDENLIIKTMNIKDIGVIIAKKPLKENTFIITVFTKNHGLYSGVVKEFSRKSKFTYQEGNIVDFLWQARLHEHLGMAKCELIKSYTGYFITNKAKLYAFNSVISLIKELFHEREEHSKFCSFLINYLDNLSKNFCFRDYINFELALLAETGYKLDLTKCGVSHVTTDLIYVSPKSARALSYEVGKPYKDKLLMLPRFLLSDNIEITLEEKRQALALTNYFFNRYLFHNNRQVEARQTFIEYTLNNF</sequence>
<dbReference type="Pfam" id="PF02565">
    <property type="entry name" value="RecO_C"/>
    <property type="match status" value="1"/>
</dbReference>
<dbReference type="InterPro" id="IPR042242">
    <property type="entry name" value="RecO_C"/>
</dbReference>
<dbReference type="PANTHER" id="PTHR33991">
    <property type="entry name" value="DNA REPAIR PROTEIN RECO"/>
    <property type="match status" value="1"/>
</dbReference>
<dbReference type="Pfam" id="PF11967">
    <property type="entry name" value="RecO_N"/>
    <property type="match status" value="1"/>
</dbReference>
<dbReference type="GO" id="GO:0006302">
    <property type="term" value="P:double-strand break repair"/>
    <property type="evidence" value="ECO:0007669"/>
    <property type="project" value="TreeGrafter"/>
</dbReference>
<proteinExistence type="inferred from homology"/>
<keyword evidence="5 7" id="KW-0234">DNA repair</keyword>
<dbReference type="Gene3D" id="2.40.50.140">
    <property type="entry name" value="Nucleic acid-binding proteins"/>
    <property type="match status" value="1"/>
</dbReference>
<dbReference type="SUPFAM" id="SSF50249">
    <property type="entry name" value="Nucleic acid-binding proteins"/>
    <property type="match status" value="1"/>
</dbReference>
<dbReference type="InterPro" id="IPR003717">
    <property type="entry name" value="RecO"/>
</dbReference>
<comment type="function">
    <text evidence="7">Involved in DNA repair and RecF pathway recombination.</text>
</comment>
<accession>A8F220</accession>
<keyword evidence="3 7" id="KW-0227">DNA damage</keyword>
<dbReference type="PANTHER" id="PTHR33991:SF1">
    <property type="entry name" value="DNA REPAIR PROTEIN RECO"/>
    <property type="match status" value="1"/>
</dbReference>
<dbReference type="SUPFAM" id="SSF57863">
    <property type="entry name" value="ArfGap/RecO-like zinc finger"/>
    <property type="match status" value="1"/>
</dbReference>
<dbReference type="HAMAP" id="MF_00201">
    <property type="entry name" value="RecO"/>
    <property type="match status" value="1"/>
</dbReference>
<evidence type="ECO:0000256" key="5">
    <source>
        <dbReference type="ARBA" id="ARBA00023204"/>
    </source>
</evidence>
<dbReference type="InterPro" id="IPR022572">
    <property type="entry name" value="DNA_rep/recomb_RecO_N"/>
</dbReference>
<dbReference type="KEGG" id="rms:RMA_0850"/>
<protein>
    <recommendedName>
        <fullName evidence="2 7">DNA repair protein RecO</fullName>
    </recommendedName>
    <alternativeName>
        <fullName evidence="6 7">Recombination protein O</fullName>
    </alternativeName>
</protein>
<dbReference type="GO" id="GO:0006310">
    <property type="term" value="P:DNA recombination"/>
    <property type="evidence" value="ECO:0007669"/>
    <property type="project" value="UniProtKB-UniRule"/>
</dbReference>
<dbReference type="Proteomes" id="UP000001311">
    <property type="component" value="Chromosome"/>
</dbReference>
<gene>
    <name evidence="7 9" type="primary">recO</name>
    <name evidence="9" type="ordered locus">RMA_0850</name>
</gene>
<feature type="domain" description="DNA replication/recombination mediator RecO N-terminal" evidence="8">
    <location>
        <begin position="38"/>
        <end position="113"/>
    </location>
</feature>
<dbReference type="InterPro" id="IPR037278">
    <property type="entry name" value="ARFGAP/RecO"/>
</dbReference>
<dbReference type="InterPro" id="IPR012340">
    <property type="entry name" value="NA-bd_OB-fold"/>
</dbReference>
<keyword evidence="4 7" id="KW-0233">DNA recombination</keyword>
<dbReference type="HOGENOM" id="CLU_086029_0_0_5"/>
<reference evidence="9 10" key="1">
    <citation type="journal article" date="2007" name="Genome Res.">
        <title>Lateral gene transfer between obligate intracellular bacteria: evidence from the Rickettsia massiliae genome.</title>
        <authorList>
            <person name="Blanc G."/>
            <person name="Ogata H."/>
            <person name="Robert C."/>
            <person name="Audic S."/>
            <person name="Claverie J.-M."/>
            <person name="Raoult D."/>
        </authorList>
    </citation>
    <scope>NUCLEOTIDE SEQUENCE [LARGE SCALE GENOMIC DNA]</scope>
    <source>
        <strain evidence="10">Mtu5</strain>
    </source>
</reference>
<dbReference type="NCBIfam" id="TIGR00613">
    <property type="entry name" value="reco"/>
    <property type="match status" value="1"/>
</dbReference>
<evidence type="ECO:0000256" key="2">
    <source>
        <dbReference type="ARBA" id="ARBA00021310"/>
    </source>
</evidence>
<evidence type="ECO:0000313" key="9">
    <source>
        <dbReference type="EMBL" id="ABV84956.1"/>
    </source>
</evidence>
<dbReference type="AlphaFoldDB" id="A8F220"/>
<evidence type="ECO:0000256" key="7">
    <source>
        <dbReference type="HAMAP-Rule" id="MF_00201"/>
    </source>
</evidence>
<evidence type="ECO:0000256" key="1">
    <source>
        <dbReference type="ARBA" id="ARBA00007452"/>
    </source>
</evidence>
<evidence type="ECO:0000256" key="6">
    <source>
        <dbReference type="ARBA" id="ARBA00033409"/>
    </source>
</evidence>
<evidence type="ECO:0000256" key="4">
    <source>
        <dbReference type="ARBA" id="ARBA00023172"/>
    </source>
</evidence>